<protein>
    <submittedName>
        <fullName evidence="3">NHL repeat protein</fullName>
    </submittedName>
</protein>
<dbReference type="Pfam" id="PF01436">
    <property type="entry name" value="NHL"/>
    <property type="match status" value="1"/>
</dbReference>
<dbReference type="AlphaFoldDB" id="A0AAV7JC30"/>
<dbReference type="GO" id="GO:0043161">
    <property type="term" value="P:proteasome-mediated ubiquitin-dependent protein catabolic process"/>
    <property type="evidence" value="ECO:0007669"/>
    <property type="project" value="TreeGrafter"/>
</dbReference>
<dbReference type="InterPro" id="IPR011042">
    <property type="entry name" value="6-blade_b-propeller_TolB-like"/>
</dbReference>
<dbReference type="CDD" id="cd05819">
    <property type="entry name" value="NHL"/>
    <property type="match status" value="1"/>
</dbReference>
<gene>
    <name evidence="3" type="ORF">LOD99_9300</name>
</gene>
<accession>A0AAV7JC30</accession>
<dbReference type="GO" id="GO:0008270">
    <property type="term" value="F:zinc ion binding"/>
    <property type="evidence" value="ECO:0007669"/>
    <property type="project" value="UniProtKB-KW"/>
</dbReference>
<evidence type="ECO:0000256" key="2">
    <source>
        <dbReference type="PROSITE-ProRule" id="PRU00504"/>
    </source>
</evidence>
<evidence type="ECO:0000256" key="1">
    <source>
        <dbReference type="ARBA" id="ARBA00022737"/>
    </source>
</evidence>
<dbReference type="InterPro" id="IPR001258">
    <property type="entry name" value="NHL_repeat"/>
</dbReference>
<dbReference type="SUPFAM" id="SSF63829">
    <property type="entry name" value="Calcium-dependent phosphotriesterase"/>
    <property type="match status" value="1"/>
</dbReference>
<evidence type="ECO:0000313" key="4">
    <source>
        <dbReference type="Proteomes" id="UP001165289"/>
    </source>
</evidence>
<evidence type="ECO:0000313" key="3">
    <source>
        <dbReference type="EMBL" id="KAI6646269.1"/>
    </source>
</evidence>
<comment type="caution">
    <text evidence="3">The sequence shown here is derived from an EMBL/GenBank/DDBJ whole genome shotgun (WGS) entry which is preliminary data.</text>
</comment>
<dbReference type="InterPro" id="IPR050952">
    <property type="entry name" value="TRIM-NHL_E3_ligases"/>
</dbReference>
<keyword evidence="1" id="KW-0677">Repeat</keyword>
<dbReference type="Proteomes" id="UP001165289">
    <property type="component" value="Unassembled WGS sequence"/>
</dbReference>
<dbReference type="PANTHER" id="PTHR24104:SF25">
    <property type="entry name" value="PROTEIN LIN-41"/>
    <property type="match status" value="1"/>
</dbReference>
<sequence length="290" mass="32056">MASNAKATHKSAEFKKMVLSYPLKKQPIIAVGRRRIAGNELYGAKGLAIYEPNQLIYIVNSGHCSIQIVTFEGNFVTSFGQEVLKKPWGIAVTEDNIFITDNHFMTLFQFSDIKIARTGTRGSGEGELISPTGLCVDYNRDVYVADSRNDRVCIFSEDLTFINCLGTQQLKYPVDVNVTPNSIVVLDCNSNCIHFYSRSGYLINSCVSQGVYGIVYNPWFFCLDPVGNILISNLLCNNIKILFPSGGLIHIIGRGGHGRGELSQPRGIGISQLGIIFIVSINDNFHLQSF</sequence>
<keyword evidence="4" id="KW-1185">Reference proteome</keyword>
<name>A0AAV7JC30_9METZ</name>
<dbReference type="GO" id="GO:0061630">
    <property type="term" value="F:ubiquitin protein ligase activity"/>
    <property type="evidence" value="ECO:0007669"/>
    <property type="project" value="TreeGrafter"/>
</dbReference>
<organism evidence="3 4">
    <name type="scientific">Oopsacas minuta</name>
    <dbReference type="NCBI Taxonomy" id="111878"/>
    <lineage>
        <taxon>Eukaryota</taxon>
        <taxon>Metazoa</taxon>
        <taxon>Porifera</taxon>
        <taxon>Hexactinellida</taxon>
        <taxon>Hexasterophora</taxon>
        <taxon>Lyssacinosida</taxon>
        <taxon>Leucopsacidae</taxon>
        <taxon>Oopsacas</taxon>
    </lineage>
</organism>
<dbReference type="Gene3D" id="2.120.10.30">
    <property type="entry name" value="TolB, C-terminal domain"/>
    <property type="match status" value="2"/>
</dbReference>
<reference evidence="3 4" key="1">
    <citation type="journal article" date="2023" name="BMC Biol.">
        <title>The compact genome of the sponge Oopsacas minuta (Hexactinellida) is lacking key metazoan core genes.</title>
        <authorList>
            <person name="Santini S."/>
            <person name="Schenkelaars Q."/>
            <person name="Jourda C."/>
            <person name="Duchesne M."/>
            <person name="Belahbib H."/>
            <person name="Rocher C."/>
            <person name="Selva M."/>
            <person name="Riesgo A."/>
            <person name="Vervoort M."/>
            <person name="Leys S.P."/>
            <person name="Kodjabachian L."/>
            <person name="Le Bivic A."/>
            <person name="Borchiellini C."/>
            <person name="Claverie J.M."/>
            <person name="Renard E."/>
        </authorList>
    </citation>
    <scope>NUCLEOTIDE SEQUENCE [LARGE SCALE GENOMIC DNA]</scope>
    <source>
        <strain evidence="3">SPO-2</strain>
    </source>
</reference>
<dbReference type="PROSITE" id="PS51125">
    <property type="entry name" value="NHL"/>
    <property type="match status" value="1"/>
</dbReference>
<dbReference type="EMBL" id="JAKMXF010000357">
    <property type="protein sequence ID" value="KAI6646269.1"/>
    <property type="molecule type" value="Genomic_DNA"/>
</dbReference>
<feature type="repeat" description="NHL" evidence="2">
    <location>
        <begin position="115"/>
        <end position="158"/>
    </location>
</feature>
<dbReference type="GO" id="GO:0000209">
    <property type="term" value="P:protein polyubiquitination"/>
    <property type="evidence" value="ECO:0007669"/>
    <property type="project" value="TreeGrafter"/>
</dbReference>
<dbReference type="PANTHER" id="PTHR24104">
    <property type="entry name" value="E3 UBIQUITIN-PROTEIN LIGASE NHLRC1-RELATED"/>
    <property type="match status" value="1"/>
</dbReference>
<proteinExistence type="predicted"/>